<dbReference type="EMBL" id="SNVJ01000007">
    <property type="protein sequence ID" value="MXP63810.1"/>
    <property type="molecule type" value="Genomic_DNA"/>
</dbReference>
<evidence type="ECO:0000313" key="9">
    <source>
        <dbReference type="EMBL" id="MXP63810.1"/>
    </source>
</evidence>
<sequence length="559" mass="59319">MLTAPLAVPRRRGRRALMALLAMLAPGCATVDSSALQASLKGRYVDEPQVIADAASPPLTAATTSGPMRTFGNARDVGSVVLYGARNATVANRPVDAYLERLCQRLLAAWPHARLARQPRLMLTADPAYGAVAEADGRIRVNLGLLTQVETEDEMAFVVAHELGHLLRYHNATREEEIGQMRDLRQLGDQVIATGAMLANSNLGRQALSGPGDQAEARKATMIGLASSMTLREALDTVADPAWARGQEAQADLVGVDLMAAAGFDPSSASDAFDRLQGEYARSRSQAEQAGAALQSGLGDRLVKGDLRGMLSQAVDGFVAVANGAAKDFQQQLQTRHPPPAERSAAVLAYVDRTYPDRAAGAGQLGEIERLRNLPRIRAMREAADNIAQAQQALLEGQPQEALRWAQAALAATPDSTAARYQLAVAQIGLGQSQAARDGLRRVKGEAGLPLEGYITLARLEQQTGSPAAALATLDEGGRSVGNPDIVLPNRLELHLLRHDKAAAETEAARCAASPQRAVRSLCRDIMEQQERPGAARPSGLGLPDLGGSLGRAMRGLLR</sequence>
<dbReference type="Gene3D" id="3.30.2010.10">
    <property type="entry name" value="Metalloproteases ('zincins'), catalytic domain"/>
    <property type="match status" value="1"/>
</dbReference>
<feature type="signal peptide" evidence="7">
    <location>
        <begin position="1"/>
        <end position="31"/>
    </location>
</feature>
<evidence type="ECO:0000256" key="1">
    <source>
        <dbReference type="ARBA" id="ARBA00001947"/>
    </source>
</evidence>
<dbReference type="PANTHER" id="PTHR22726:SF1">
    <property type="entry name" value="METALLOENDOPEPTIDASE OMA1, MITOCHONDRIAL"/>
    <property type="match status" value="1"/>
</dbReference>
<organism evidence="9 10">
    <name type="scientific">Teichococcus coralli</name>
    <dbReference type="NCBI Taxonomy" id="2545983"/>
    <lineage>
        <taxon>Bacteria</taxon>
        <taxon>Pseudomonadati</taxon>
        <taxon>Pseudomonadota</taxon>
        <taxon>Alphaproteobacteria</taxon>
        <taxon>Acetobacterales</taxon>
        <taxon>Roseomonadaceae</taxon>
        <taxon>Roseomonas</taxon>
    </lineage>
</organism>
<evidence type="ECO:0000259" key="8">
    <source>
        <dbReference type="Pfam" id="PF01435"/>
    </source>
</evidence>
<dbReference type="InterPro" id="IPR051156">
    <property type="entry name" value="Mito/Outer_Membr_Metalloprot"/>
</dbReference>
<dbReference type="GO" id="GO:0016020">
    <property type="term" value="C:membrane"/>
    <property type="evidence" value="ECO:0007669"/>
    <property type="project" value="TreeGrafter"/>
</dbReference>
<evidence type="ECO:0000256" key="5">
    <source>
        <dbReference type="ARBA" id="ARBA00022833"/>
    </source>
</evidence>
<evidence type="ECO:0000256" key="2">
    <source>
        <dbReference type="ARBA" id="ARBA00022670"/>
    </source>
</evidence>
<keyword evidence="5" id="KW-0862">Zinc</keyword>
<keyword evidence="7" id="KW-0732">Signal</keyword>
<comment type="caution">
    <text evidence="9">The sequence shown here is derived from an EMBL/GenBank/DDBJ whole genome shotgun (WGS) entry which is preliminary data.</text>
</comment>
<dbReference type="Proteomes" id="UP000460715">
    <property type="component" value="Unassembled WGS sequence"/>
</dbReference>
<dbReference type="GO" id="GO:0046872">
    <property type="term" value="F:metal ion binding"/>
    <property type="evidence" value="ECO:0007669"/>
    <property type="project" value="UniProtKB-KW"/>
</dbReference>
<name>A0A845BCE7_9PROT</name>
<comment type="cofactor">
    <cofactor evidence="1">
        <name>Zn(2+)</name>
        <dbReference type="ChEBI" id="CHEBI:29105"/>
    </cofactor>
</comment>
<dbReference type="AlphaFoldDB" id="A0A845BCE7"/>
<feature type="domain" description="Peptidase M48" evidence="8">
    <location>
        <begin position="98"/>
        <end position="348"/>
    </location>
</feature>
<dbReference type="PANTHER" id="PTHR22726">
    <property type="entry name" value="METALLOENDOPEPTIDASE OMA1"/>
    <property type="match status" value="1"/>
</dbReference>
<gene>
    <name evidence="9" type="ORF">E0493_10660</name>
</gene>
<proteinExistence type="predicted"/>
<evidence type="ECO:0000256" key="6">
    <source>
        <dbReference type="ARBA" id="ARBA00023049"/>
    </source>
</evidence>
<protein>
    <submittedName>
        <fullName evidence="9">Tetratricopeptide repeat protein</fullName>
    </submittedName>
</protein>
<dbReference type="GO" id="GO:0004222">
    <property type="term" value="F:metalloendopeptidase activity"/>
    <property type="evidence" value="ECO:0007669"/>
    <property type="project" value="InterPro"/>
</dbReference>
<accession>A0A845BCE7</accession>
<dbReference type="GO" id="GO:0051603">
    <property type="term" value="P:proteolysis involved in protein catabolic process"/>
    <property type="evidence" value="ECO:0007669"/>
    <property type="project" value="TreeGrafter"/>
</dbReference>
<evidence type="ECO:0000256" key="7">
    <source>
        <dbReference type="SAM" id="SignalP"/>
    </source>
</evidence>
<keyword evidence="2" id="KW-0645">Protease</keyword>
<evidence type="ECO:0000256" key="4">
    <source>
        <dbReference type="ARBA" id="ARBA00022801"/>
    </source>
</evidence>
<dbReference type="Pfam" id="PF14559">
    <property type="entry name" value="TPR_19"/>
    <property type="match status" value="1"/>
</dbReference>
<reference evidence="9 10" key="1">
    <citation type="submission" date="2019-03" db="EMBL/GenBank/DDBJ databases">
        <title>Roseomonas sp. a novel Roseomonas species isolated from Sea whip Gorgonian.</title>
        <authorList>
            <person name="Li F."/>
            <person name="Pan X."/>
            <person name="Huang S."/>
            <person name="Li Z."/>
            <person name="Meng B."/>
        </authorList>
    </citation>
    <scope>NUCLEOTIDE SEQUENCE [LARGE SCALE GENOMIC DNA]</scope>
    <source>
        <strain evidence="9 10">M0104</strain>
    </source>
</reference>
<dbReference type="InterPro" id="IPR001915">
    <property type="entry name" value="Peptidase_M48"/>
</dbReference>
<dbReference type="InterPro" id="IPR011990">
    <property type="entry name" value="TPR-like_helical_dom_sf"/>
</dbReference>
<keyword evidence="6" id="KW-0482">Metalloprotease</keyword>
<dbReference type="Pfam" id="PF01435">
    <property type="entry name" value="Peptidase_M48"/>
    <property type="match status" value="1"/>
</dbReference>
<keyword evidence="10" id="KW-1185">Reference proteome</keyword>
<evidence type="ECO:0000256" key="3">
    <source>
        <dbReference type="ARBA" id="ARBA00022723"/>
    </source>
</evidence>
<keyword evidence="3" id="KW-0479">Metal-binding</keyword>
<evidence type="ECO:0000313" key="10">
    <source>
        <dbReference type="Proteomes" id="UP000460715"/>
    </source>
</evidence>
<dbReference type="Gene3D" id="1.25.40.10">
    <property type="entry name" value="Tetratricopeptide repeat domain"/>
    <property type="match status" value="1"/>
</dbReference>
<keyword evidence="4" id="KW-0378">Hydrolase</keyword>
<dbReference type="SUPFAM" id="SSF48452">
    <property type="entry name" value="TPR-like"/>
    <property type="match status" value="1"/>
</dbReference>
<feature type="chain" id="PRO_5032724003" evidence="7">
    <location>
        <begin position="32"/>
        <end position="559"/>
    </location>
</feature>